<keyword evidence="2" id="KW-1185">Reference proteome</keyword>
<sequence>KEGSTIEETLNVILNQITDALNKVMTGANAHAQNKVVPLSFITDFYTLEEAVDGDK</sequence>
<evidence type="ECO:0000313" key="1">
    <source>
        <dbReference type="EMBL" id="CAG8484035.1"/>
    </source>
</evidence>
<reference evidence="1" key="1">
    <citation type="submission" date="2021-06" db="EMBL/GenBank/DDBJ databases">
        <authorList>
            <person name="Kallberg Y."/>
            <person name="Tangrot J."/>
            <person name="Rosling A."/>
        </authorList>
    </citation>
    <scope>NUCLEOTIDE SEQUENCE</scope>
    <source>
        <strain evidence="1">CL356</strain>
    </source>
</reference>
<protein>
    <submittedName>
        <fullName evidence="1">12945_t:CDS:1</fullName>
    </submittedName>
</protein>
<dbReference type="Proteomes" id="UP000789525">
    <property type="component" value="Unassembled WGS sequence"/>
</dbReference>
<comment type="caution">
    <text evidence="1">The sequence shown here is derived from an EMBL/GenBank/DDBJ whole genome shotgun (WGS) entry which is preliminary data.</text>
</comment>
<evidence type="ECO:0000313" key="2">
    <source>
        <dbReference type="Proteomes" id="UP000789525"/>
    </source>
</evidence>
<gene>
    <name evidence="1" type="ORF">ACOLOM_LOCUS2102</name>
</gene>
<proteinExistence type="predicted"/>
<accession>A0ACA9KNH7</accession>
<dbReference type="EMBL" id="CAJVPT010002599">
    <property type="protein sequence ID" value="CAG8484035.1"/>
    <property type="molecule type" value="Genomic_DNA"/>
</dbReference>
<name>A0ACA9KNH7_9GLOM</name>
<feature type="non-terminal residue" evidence="1">
    <location>
        <position position="1"/>
    </location>
</feature>
<organism evidence="1 2">
    <name type="scientific">Acaulospora colombiana</name>
    <dbReference type="NCBI Taxonomy" id="27376"/>
    <lineage>
        <taxon>Eukaryota</taxon>
        <taxon>Fungi</taxon>
        <taxon>Fungi incertae sedis</taxon>
        <taxon>Mucoromycota</taxon>
        <taxon>Glomeromycotina</taxon>
        <taxon>Glomeromycetes</taxon>
        <taxon>Diversisporales</taxon>
        <taxon>Acaulosporaceae</taxon>
        <taxon>Acaulospora</taxon>
    </lineage>
</organism>